<dbReference type="EMBL" id="CM000157">
    <property type="protein sequence ID" value="KRJ97573.1"/>
    <property type="molecule type" value="Genomic_DNA"/>
</dbReference>
<accession>A0A0R1DJU1</accession>
<reference evidence="1 2" key="1">
    <citation type="journal article" date="2007" name="Nature">
        <title>Evolution of genes and genomes on the Drosophila phylogeny.</title>
        <authorList>
            <consortium name="Drosophila 12 Genomes Consortium"/>
            <person name="Clark A.G."/>
            <person name="Eisen M.B."/>
            <person name="Smith D.R."/>
            <person name="Bergman C.M."/>
            <person name="Oliver B."/>
            <person name="Markow T.A."/>
            <person name="Kaufman T.C."/>
            <person name="Kellis M."/>
            <person name="Gelbart W."/>
            <person name="Iyer V.N."/>
            <person name="Pollard D.A."/>
            <person name="Sackton T.B."/>
            <person name="Larracuente A.M."/>
            <person name="Singh N.D."/>
            <person name="Abad J.P."/>
            <person name="Abt D.N."/>
            <person name="Adryan B."/>
            <person name="Aguade M."/>
            <person name="Akashi H."/>
            <person name="Anderson W.W."/>
            <person name="Aquadro C.F."/>
            <person name="Ardell D.H."/>
            <person name="Arguello R."/>
            <person name="Artieri C.G."/>
            <person name="Barbash D.A."/>
            <person name="Barker D."/>
            <person name="Barsanti P."/>
            <person name="Batterham P."/>
            <person name="Batzoglou S."/>
            <person name="Begun D."/>
            <person name="Bhutkar A."/>
            <person name="Blanco E."/>
            <person name="Bosak S.A."/>
            <person name="Bradley R.K."/>
            <person name="Brand A.D."/>
            <person name="Brent M.R."/>
            <person name="Brooks A.N."/>
            <person name="Brown R.H."/>
            <person name="Butlin R.K."/>
            <person name="Caggese C."/>
            <person name="Calvi B.R."/>
            <person name="Bernardo de Carvalho A."/>
            <person name="Caspi A."/>
            <person name="Castrezana S."/>
            <person name="Celniker S.E."/>
            <person name="Chang J.L."/>
            <person name="Chapple C."/>
            <person name="Chatterji S."/>
            <person name="Chinwalla A."/>
            <person name="Civetta A."/>
            <person name="Clifton S.W."/>
            <person name="Comeron J.M."/>
            <person name="Costello J.C."/>
            <person name="Coyne J.A."/>
            <person name="Daub J."/>
            <person name="David R.G."/>
            <person name="Delcher A.L."/>
            <person name="Delehaunty K."/>
            <person name="Do C.B."/>
            <person name="Ebling H."/>
            <person name="Edwards K."/>
            <person name="Eickbush T."/>
            <person name="Evans J.D."/>
            <person name="Filipski A."/>
            <person name="Findeiss S."/>
            <person name="Freyhult E."/>
            <person name="Fulton L."/>
            <person name="Fulton R."/>
            <person name="Garcia A.C."/>
            <person name="Gardiner A."/>
            <person name="Garfield D.A."/>
            <person name="Garvin B.E."/>
            <person name="Gibson G."/>
            <person name="Gilbert D."/>
            <person name="Gnerre S."/>
            <person name="Godfrey J."/>
            <person name="Good R."/>
            <person name="Gotea V."/>
            <person name="Gravely B."/>
            <person name="Greenberg A.J."/>
            <person name="Griffiths-Jones S."/>
            <person name="Gross S."/>
            <person name="Guigo R."/>
            <person name="Gustafson E.A."/>
            <person name="Haerty W."/>
            <person name="Hahn M.W."/>
            <person name="Halligan D.L."/>
            <person name="Halpern A.L."/>
            <person name="Halter G.M."/>
            <person name="Han M.V."/>
            <person name="Heger A."/>
            <person name="Hillier L."/>
            <person name="Hinrichs A.S."/>
            <person name="Holmes I."/>
            <person name="Hoskins R.A."/>
            <person name="Hubisz M.J."/>
            <person name="Hultmark D."/>
            <person name="Huntley M.A."/>
            <person name="Jaffe D.B."/>
            <person name="Jagadeeshan S."/>
            <person name="Jeck W.R."/>
            <person name="Johnson J."/>
            <person name="Jones C.D."/>
            <person name="Jordan W.C."/>
            <person name="Karpen G.H."/>
            <person name="Kataoka E."/>
            <person name="Keightley P.D."/>
            <person name="Kheradpour P."/>
            <person name="Kirkness E.F."/>
            <person name="Koerich L.B."/>
            <person name="Kristiansen K."/>
            <person name="Kudrna D."/>
            <person name="Kulathinal R.J."/>
            <person name="Kumar S."/>
            <person name="Kwok R."/>
            <person name="Lander E."/>
            <person name="Langley C.H."/>
            <person name="Lapoint R."/>
            <person name="Lazzaro B.P."/>
            <person name="Lee S.J."/>
            <person name="Levesque L."/>
            <person name="Li R."/>
            <person name="Lin C.F."/>
            <person name="Lin M.F."/>
            <person name="Lindblad-Toh K."/>
            <person name="Llopart A."/>
            <person name="Long M."/>
            <person name="Low L."/>
            <person name="Lozovsky E."/>
            <person name="Lu J."/>
            <person name="Luo M."/>
            <person name="Machado C.A."/>
            <person name="Makalowski W."/>
            <person name="Marzo M."/>
            <person name="Matsuda M."/>
            <person name="Matzkin L."/>
            <person name="McAllister B."/>
            <person name="McBride C.S."/>
            <person name="McKernan B."/>
            <person name="McKernan K."/>
            <person name="Mendez-Lago M."/>
            <person name="Minx P."/>
            <person name="Mollenhauer M.U."/>
            <person name="Montooth K."/>
            <person name="Mount S.M."/>
            <person name="Mu X."/>
            <person name="Myers E."/>
            <person name="Negre B."/>
            <person name="Newfeld S."/>
            <person name="Nielsen R."/>
            <person name="Noor M.A."/>
            <person name="O'Grady P."/>
            <person name="Pachter L."/>
            <person name="Papaceit M."/>
            <person name="Parisi M.J."/>
            <person name="Parisi M."/>
            <person name="Parts L."/>
            <person name="Pedersen J.S."/>
            <person name="Pesole G."/>
            <person name="Phillippy A.M."/>
            <person name="Ponting C.P."/>
            <person name="Pop M."/>
            <person name="Porcelli D."/>
            <person name="Powell J.R."/>
            <person name="Prohaska S."/>
            <person name="Pruitt K."/>
            <person name="Puig M."/>
            <person name="Quesneville H."/>
            <person name="Ram K.R."/>
            <person name="Rand D."/>
            <person name="Rasmussen M.D."/>
            <person name="Reed L.K."/>
            <person name="Reenan R."/>
            <person name="Reily A."/>
            <person name="Remington K.A."/>
            <person name="Rieger T.T."/>
            <person name="Ritchie M.G."/>
            <person name="Robin C."/>
            <person name="Rogers Y.H."/>
            <person name="Rohde C."/>
            <person name="Rozas J."/>
            <person name="Rubenfield M.J."/>
            <person name="Ruiz A."/>
            <person name="Russo S."/>
            <person name="Salzberg S.L."/>
            <person name="Sanchez-Gracia A."/>
            <person name="Saranga D.J."/>
            <person name="Sato H."/>
            <person name="Schaeffer S.W."/>
            <person name="Schatz M.C."/>
            <person name="Schlenke T."/>
            <person name="Schwartz R."/>
            <person name="Segarra C."/>
            <person name="Singh R.S."/>
            <person name="Sirot L."/>
            <person name="Sirota M."/>
            <person name="Sisneros N.B."/>
            <person name="Smith C.D."/>
            <person name="Smith T.F."/>
            <person name="Spieth J."/>
            <person name="Stage D.E."/>
            <person name="Stark A."/>
            <person name="Stephan W."/>
            <person name="Strausberg R.L."/>
            <person name="Strempel S."/>
            <person name="Sturgill D."/>
            <person name="Sutton G."/>
            <person name="Sutton G.G."/>
            <person name="Tao W."/>
            <person name="Teichmann S."/>
            <person name="Tobari Y.N."/>
            <person name="Tomimura Y."/>
            <person name="Tsolas J.M."/>
            <person name="Valente V.L."/>
            <person name="Venter E."/>
            <person name="Venter J.C."/>
            <person name="Vicario S."/>
            <person name="Vieira F.G."/>
            <person name="Vilella A.J."/>
            <person name="Villasante A."/>
            <person name="Walenz B."/>
            <person name="Wang J."/>
            <person name="Wasserman M."/>
            <person name="Watts T."/>
            <person name="Wilson D."/>
            <person name="Wilson R.K."/>
            <person name="Wing R.A."/>
            <person name="Wolfner M.F."/>
            <person name="Wong A."/>
            <person name="Wong G.K."/>
            <person name="Wu C.I."/>
            <person name="Wu G."/>
            <person name="Yamamoto D."/>
            <person name="Yang H.P."/>
            <person name="Yang S.P."/>
            <person name="Yorke J.A."/>
            <person name="Yoshida K."/>
            <person name="Zdobnov E."/>
            <person name="Zhang P."/>
            <person name="Zhang Y."/>
            <person name="Zimin A.V."/>
            <person name="Baldwin J."/>
            <person name="Abdouelleil A."/>
            <person name="Abdulkadir J."/>
            <person name="Abebe A."/>
            <person name="Abera B."/>
            <person name="Abreu J."/>
            <person name="Acer S.C."/>
            <person name="Aftuck L."/>
            <person name="Alexander A."/>
            <person name="An P."/>
            <person name="Anderson E."/>
            <person name="Anderson S."/>
            <person name="Arachi H."/>
            <person name="Azer M."/>
            <person name="Bachantsang P."/>
            <person name="Barry A."/>
            <person name="Bayul T."/>
            <person name="Berlin A."/>
            <person name="Bessette D."/>
            <person name="Bloom T."/>
            <person name="Blye J."/>
            <person name="Boguslavskiy L."/>
            <person name="Bonnet C."/>
            <person name="Boukhgalter B."/>
            <person name="Bourzgui I."/>
            <person name="Brown A."/>
            <person name="Cahill P."/>
            <person name="Channer S."/>
            <person name="Cheshatsang Y."/>
            <person name="Chuda L."/>
            <person name="Citroen M."/>
            <person name="Collymore A."/>
            <person name="Cooke P."/>
            <person name="Costello M."/>
            <person name="D'Aco K."/>
            <person name="Daza R."/>
            <person name="De Haan G."/>
            <person name="DeGray S."/>
            <person name="DeMaso C."/>
            <person name="Dhargay N."/>
            <person name="Dooley K."/>
            <person name="Dooley E."/>
            <person name="Doricent M."/>
            <person name="Dorje P."/>
            <person name="Dorjee K."/>
            <person name="Dupes A."/>
            <person name="Elong R."/>
            <person name="Falk J."/>
            <person name="Farina A."/>
            <person name="Faro S."/>
            <person name="Ferguson D."/>
            <person name="Fisher S."/>
            <person name="Foley C.D."/>
            <person name="Franke A."/>
            <person name="Friedrich D."/>
            <person name="Gadbois L."/>
            <person name="Gearin G."/>
            <person name="Gearin C.R."/>
            <person name="Giannoukos G."/>
            <person name="Goode T."/>
            <person name="Graham J."/>
            <person name="Grandbois E."/>
            <person name="Grewal S."/>
            <person name="Gyaltsen K."/>
            <person name="Hafez N."/>
            <person name="Hagos B."/>
            <person name="Hall J."/>
            <person name="Henson C."/>
            <person name="Hollinger A."/>
            <person name="Honan T."/>
            <person name="Huard M.D."/>
            <person name="Hughes L."/>
            <person name="Hurhula B."/>
            <person name="Husby M.E."/>
            <person name="Kamat A."/>
            <person name="Kanga B."/>
            <person name="Kashin S."/>
            <person name="Khazanovich D."/>
            <person name="Kisner P."/>
            <person name="Lance K."/>
            <person name="Lara M."/>
            <person name="Lee W."/>
            <person name="Lennon N."/>
            <person name="Letendre F."/>
            <person name="LeVine R."/>
            <person name="Lipovsky A."/>
            <person name="Liu X."/>
            <person name="Liu J."/>
            <person name="Liu S."/>
            <person name="Lokyitsang T."/>
            <person name="Lokyitsang Y."/>
            <person name="Lubonja R."/>
            <person name="Lui A."/>
            <person name="MacDonald P."/>
            <person name="Magnisalis V."/>
            <person name="Maru K."/>
            <person name="Matthews C."/>
            <person name="McCusker W."/>
            <person name="McDonough S."/>
            <person name="Mehta T."/>
            <person name="Meldrim J."/>
            <person name="Meneus L."/>
            <person name="Mihai O."/>
            <person name="Mihalev A."/>
            <person name="Mihova T."/>
            <person name="Mittelman R."/>
            <person name="Mlenga V."/>
            <person name="Montmayeur A."/>
            <person name="Mulrain L."/>
            <person name="Navidi A."/>
            <person name="Naylor J."/>
            <person name="Negash T."/>
            <person name="Nguyen T."/>
            <person name="Nguyen N."/>
            <person name="Nicol R."/>
            <person name="Norbu C."/>
            <person name="Norbu N."/>
            <person name="Novod N."/>
            <person name="O'Neill B."/>
            <person name="Osman S."/>
            <person name="Markiewicz E."/>
            <person name="Oyono O.L."/>
            <person name="Patti C."/>
            <person name="Phunkhang P."/>
            <person name="Pierre F."/>
            <person name="Priest M."/>
            <person name="Raghuraman S."/>
            <person name="Rege F."/>
            <person name="Reyes R."/>
            <person name="Rise C."/>
            <person name="Rogov P."/>
            <person name="Ross K."/>
            <person name="Ryan E."/>
            <person name="Settipalli S."/>
            <person name="Shea T."/>
            <person name="Sherpa N."/>
            <person name="Shi L."/>
            <person name="Shih D."/>
            <person name="Sparrow T."/>
            <person name="Spaulding J."/>
            <person name="Stalker J."/>
            <person name="Stange-Thomann N."/>
            <person name="Stavropoulos S."/>
            <person name="Stone C."/>
            <person name="Strader C."/>
            <person name="Tesfaye S."/>
            <person name="Thomson T."/>
            <person name="Thoulutsang Y."/>
            <person name="Thoulutsang D."/>
            <person name="Topham K."/>
            <person name="Topping I."/>
            <person name="Tsamla T."/>
            <person name="Vassiliev H."/>
            <person name="Vo A."/>
            <person name="Wangchuk T."/>
            <person name="Wangdi T."/>
            <person name="Weiand M."/>
            <person name="Wilkinson J."/>
            <person name="Wilson A."/>
            <person name="Yadav S."/>
            <person name="Young G."/>
            <person name="Yu Q."/>
            <person name="Zembek L."/>
            <person name="Zhong D."/>
            <person name="Zimmer A."/>
            <person name="Zwirko Z."/>
            <person name="Jaffe D.B."/>
            <person name="Alvarez P."/>
            <person name="Brockman W."/>
            <person name="Butler J."/>
            <person name="Chin C."/>
            <person name="Gnerre S."/>
            <person name="Grabherr M."/>
            <person name="Kleber M."/>
            <person name="Mauceli E."/>
            <person name="MacCallum I."/>
        </authorList>
    </citation>
    <scope>NUCLEOTIDE SEQUENCE [LARGE SCALE GENOMIC DNA]</scope>
    <source>
        <strain evidence="2">Tai18E2 / Tucson 14021-0261.01</strain>
    </source>
</reference>
<keyword evidence="2" id="KW-1185">Reference proteome</keyword>
<name>A0A0R1DJU1_DROYA</name>
<dbReference type="KEGG" id="dya:Dyak_GE27590"/>
<protein>
    <submittedName>
        <fullName evidence="1">Uncharacterized protein</fullName>
    </submittedName>
</protein>
<reference evidence="1 2" key="2">
    <citation type="journal article" date="2007" name="PLoS Biol.">
        <title>Principles of genome evolution in the Drosophila melanogaster species group.</title>
        <authorList>
            <person name="Ranz J.M."/>
            <person name="Maurin D."/>
            <person name="Chan Y.S."/>
            <person name="von Grotthuss M."/>
            <person name="Hillier L.W."/>
            <person name="Roote J."/>
            <person name="Ashburner M."/>
            <person name="Bergman C.M."/>
        </authorList>
    </citation>
    <scope>NUCLEOTIDE SEQUENCE [LARGE SCALE GENOMIC DNA]</scope>
    <source>
        <strain evidence="2">Tai18E2 / Tucson 14021-0261.01</strain>
    </source>
</reference>
<dbReference type="Proteomes" id="UP000002282">
    <property type="component" value="Chromosome 2L"/>
</dbReference>
<dbReference type="AlphaFoldDB" id="A0A0R1DJU1"/>
<sequence>NWTWTWRTSDISALVKSVNKNCFNKYKYPQITGLKMVTFRVFS</sequence>
<proteinExistence type="predicted"/>
<evidence type="ECO:0000313" key="2">
    <source>
        <dbReference type="Proteomes" id="UP000002282"/>
    </source>
</evidence>
<organism evidence="1 2">
    <name type="scientific">Drosophila yakuba</name>
    <name type="common">Fruit fly</name>
    <dbReference type="NCBI Taxonomy" id="7245"/>
    <lineage>
        <taxon>Eukaryota</taxon>
        <taxon>Metazoa</taxon>
        <taxon>Ecdysozoa</taxon>
        <taxon>Arthropoda</taxon>
        <taxon>Hexapoda</taxon>
        <taxon>Insecta</taxon>
        <taxon>Pterygota</taxon>
        <taxon>Neoptera</taxon>
        <taxon>Endopterygota</taxon>
        <taxon>Diptera</taxon>
        <taxon>Brachycera</taxon>
        <taxon>Muscomorpha</taxon>
        <taxon>Ephydroidea</taxon>
        <taxon>Drosophilidae</taxon>
        <taxon>Drosophila</taxon>
        <taxon>Sophophora</taxon>
    </lineage>
</organism>
<gene>
    <name evidence="1" type="primary">Dyak\GE27590</name>
    <name evidence="1" type="synonym">GE27590</name>
    <name evidence="1" type="ORF">Dyak_GE27590</name>
</gene>
<feature type="non-terminal residue" evidence="1">
    <location>
        <position position="1"/>
    </location>
</feature>
<evidence type="ECO:0000313" key="1">
    <source>
        <dbReference type="EMBL" id="KRJ97573.1"/>
    </source>
</evidence>